<proteinExistence type="predicted"/>
<name>A0ACD5URG4_AVESA</name>
<keyword evidence="2" id="KW-1185">Reference proteome</keyword>
<evidence type="ECO:0000313" key="2">
    <source>
        <dbReference type="Proteomes" id="UP001732700"/>
    </source>
</evidence>
<dbReference type="EnsemblPlants" id="AVESA.00010b.r2.2CG0300990.1">
    <property type="protein sequence ID" value="AVESA.00010b.r2.2CG0300990.1.CDS.1"/>
    <property type="gene ID" value="AVESA.00010b.r2.2CG0300990"/>
</dbReference>
<protein>
    <submittedName>
        <fullName evidence="1">Uncharacterized protein</fullName>
    </submittedName>
</protein>
<reference evidence="1" key="1">
    <citation type="submission" date="2021-05" db="EMBL/GenBank/DDBJ databases">
        <authorList>
            <person name="Scholz U."/>
            <person name="Mascher M."/>
            <person name="Fiebig A."/>
        </authorList>
    </citation>
    <scope>NUCLEOTIDE SEQUENCE [LARGE SCALE GENOMIC DNA]</scope>
</reference>
<organism evidence="1 2">
    <name type="scientific">Avena sativa</name>
    <name type="common">Oat</name>
    <dbReference type="NCBI Taxonomy" id="4498"/>
    <lineage>
        <taxon>Eukaryota</taxon>
        <taxon>Viridiplantae</taxon>
        <taxon>Streptophyta</taxon>
        <taxon>Embryophyta</taxon>
        <taxon>Tracheophyta</taxon>
        <taxon>Spermatophyta</taxon>
        <taxon>Magnoliopsida</taxon>
        <taxon>Liliopsida</taxon>
        <taxon>Poales</taxon>
        <taxon>Poaceae</taxon>
        <taxon>BOP clade</taxon>
        <taxon>Pooideae</taxon>
        <taxon>Poodae</taxon>
        <taxon>Poeae</taxon>
        <taxon>Poeae Chloroplast Group 1 (Aveneae type)</taxon>
        <taxon>Aveninae</taxon>
        <taxon>Avena</taxon>
    </lineage>
</organism>
<dbReference type="Proteomes" id="UP001732700">
    <property type="component" value="Chromosome 2C"/>
</dbReference>
<accession>A0ACD5URG4</accession>
<sequence length="206" mass="24197">MCDVDTTSAHVNKYRMRTFNSYVKQCGLFDLGYSGPAYTWTNKRFSSTPVFERLDRCLANAEWCGIYPNTNVFNLPIMFSDHAPILISTESHFRKPKLSFKFDNWWTMEDDFQITAKTAWISSANRPFHARTTHLAGSLKKWCKKKKPLSQQLDNIQEQIKNIQMQPIQVQNHSLEADLILQYEENMTKLTEYYRQRAKKTLGHSR</sequence>
<evidence type="ECO:0000313" key="1">
    <source>
        <dbReference type="EnsemblPlants" id="AVESA.00010b.r2.2CG0300990.1.CDS.1"/>
    </source>
</evidence>
<reference evidence="1" key="2">
    <citation type="submission" date="2025-09" db="UniProtKB">
        <authorList>
            <consortium name="EnsemblPlants"/>
        </authorList>
    </citation>
    <scope>IDENTIFICATION</scope>
</reference>